<name>A0ABP0JCF3_9DINO</name>
<dbReference type="Gene3D" id="3.30.342.10">
    <property type="entry name" value="DNA Polymerase, chain B, domain 1"/>
    <property type="match status" value="1"/>
</dbReference>
<comment type="caution">
    <text evidence="2">The sequence shown here is derived from an EMBL/GenBank/DDBJ whole genome shotgun (WGS) entry which is preliminary data.</text>
</comment>
<gene>
    <name evidence="2" type="ORF">CCMP2556_LOCUS10687</name>
</gene>
<dbReference type="InterPro" id="IPR030559">
    <property type="entry name" value="PolZ_Rev3"/>
</dbReference>
<keyword evidence="3" id="KW-1185">Reference proteome</keyword>
<evidence type="ECO:0000256" key="1">
    <source>
        <dbReference type="SAM" id="MobiDB-lite"/>
    </source>
</evidence>
<sequence>MITELRGDLAWRKAVWQFEERGWQSADVCFFCQAQSKGHVCPYTMLGPEADWAQTEFKDPWLWAGEVLPNRLCPWLGLPGFSIDTVRMCTMHNVNLGLMQTANGSSLINLIQNGLYGDPTDPMDQNLKRLFADFDAWSKENKAYTGRVLCAYSAEVSKLAAEKRLDVVGPRRIFGKWLKDQVQNGGLQSYLNDPKLPLQSACMPDVHKYAQQTASFNELWIIDVDAPMKECKLKLELMDWDSDLIYASKTLALEPLVTAAYWAKVLKRPEPGEVDHQVVFDCFPPDHPGLDASELRALHGAQGTGGLEGAHGEAGDGVVATPRRFGRACRREQFAARAGELTLNMGCAALLLDGDNGARNGGSSGGLVKEPSGHYVGGAQVEKGLGGYGAQVLGDVGVSQIWVSQCKVLIKEDTRREVRSVQLGGTGGRNTLWETGPLVVSSAATRRLDALPLRKERGGAWPRREAPGGISAERTAWVAAAGDASRIECGKRGQGPEIPPSRDAQAERVGPELILSGMDLDPRAFESVDSIDRFQIVIRVFGHTVTGQSACVHVHGVFPFFYIQVPPHLVDTDARPEAFLHDLAEALEKAMCMHQSAFGAREPGAYLYDLRWVTLPWRSIYGHHDVDVTGSTSTASAPFVQLWAVLPQQCNTLAHLLQQGAVLNTSFQPFEVHLPYLLHFMDTFGLGGMRELLVAAEHIALRKAAPLGGHQRGPTRDSSGCFPYHRKWAQEIPGNPQEHLLDRAGPKRPWWCGTAAPVKDQRPPSVYPKATRCELEIDCRAMDLLPPVSATESQTPSAGATPGRGVSVQERTRGWICDTLRELWRDEERRCTALGLPYPWSSGAAEPGAPGDREGLTPDMVEECMLQQLHAAHTAHAASRSATAKPEPTAWLLGLADEEAADFGKLDKLDSMLDKKWEKVKPRCTSLKMTGIKAGYGVSKKKELEDTVVCDDGGQPDDKSDKSD</sequence>
<evidence type="ECO:0000313" key="2">
    <source>
        <dbReference type="EMBL" id="CAK9012017.1"/>
    </source>
</evidence>
<protein>
    <recommendedName>
        <fullName evidence="4">DNA-directed DNA polymerase</fullName>
    </recommendedName>
</protein>
<evidence type="ECO:0000313" key="3">
    <source>
        <dbReference type="Proteomes" id="UP001642484"/>
    </source>
</evidence>
<feature type="region of interest" description="Disordered" evidence="1">
    <location>
        <begin position="945"/>
        <end position="964"/>
    </location>
</feature>
<reference evidence="2 3" key="1">
    <citation type="submission" date="2024-02" db="EMBL/GenBank/DDBJ databases">
        <authorList>
            <person name="Chen Y."/>
            <person name="Shah S."/>
            <person name="Dougan E. K."/>
            <person name="Thang M."/>
            <person name="Chan C."/>
        </authorList>
    </citation>
    <scope>NUCLEOTIDE SEQUENCE [LARGE SCALE GENOMIC DNA]</scope>
</reference>
<proteinExistence type="predicted"/>
<dbReference type="PANTHER" id="PTHR45812:SF1">
    <property type="entry name" value="DNA POLYMERASE ZETA CATALYTIC SUBUNIT"/>
    <property type="match status" value="1"/>
</dbReference>
<dbReference type="EMBL" id="CAXAMN010005036">
    <property type="protein sequence ID" value="CAK9012017.1"/>
    <property type="molecule type" value="Genomic_DNA"/>
</dbReference>
<organism evidence="2 3">
    <name type="scientific">Durusdinium trenchii</name>
    <dbReference type="NCBI Taxonomy" id="1381693"/>
    <lineage>
        <taxon>Eukaryota</taxon>
        <taxon>Sar</taxon>
        <taxon>Alveolata</taxon>
        <taxon>Dinophyceae</taxon>
        <taxon>Suessiales</taxon>
        <taxon>Symbiodiniaceae</taxon>
        <taxon>Durusdinium</taxon>
    </lineage>
</organism>
<dbReference type="Proteomes" id="UP001642484">
    <property type="component" value="Unassembled WGS sequence"/>
</dbReference>
<dbReference type="SUPFAM" id="SSF53098">
    <property type="entry name" value="Ribonuclease H-like"/>
    <property type="match status" value="1"/>
</dbReference>
<evidence type="ECO:0008006" key="4">
    <source>
        <dbReference type="Google" id="ProtNLM"/>
    </source>
</evidence>
<dbReference type="InterPro" id="IPR012337">
    <property type="entry name" value="RNaseH-like_sf"/>
</dbReference>
<dbReference type="PANTHER" id="PTHR45812">
    <property type="entry name" value="DNA POLYMERASE ZETA CATALYTIC SUBUNIT"/>
    <property type="match status" value="1"/>
</dbReference>
<accession>A0ABP0JCF3</accession>